<feature type="region of interest" description="Interaction with tRNA" evidence="9">
    <location>
        <begin position="303"/>
        <end position="304"/>
    </location>
</feature>
<evidence type="ECO:0000313" key="12">
    <source>
        <dbReference type="EMBL" id="MBK3333047.1"/>
    </source>
</evidence>
<comment type="subcellular location">
    <subcellularLocation>
        <location evidence="9">Cytoplasm</location>
    </subcellularLocation>
</comment>
<proteinExistence type="inferred from homology"/>
<evidence type="ECO:0000256" key="6">
    <source>
        <dbReference type="ARBA" id="ARBA00022884"/>
    </source>
</evidence>
<keyword evidence="9" id="KW-0963">Cytoplasm</keyword>
<reference evidence="12 13" key="1">
    <citation type="journal article" date="2021" name="Syst. Appl. Microbiol.">
        <title>Persephonella atlantica sp. nov.: How to adapt to physico-chemical gradients in high temperature hydrothermal habitats.</title>
        <authorList>
            <person name="Francois D.X."/>
            <person name="Godfroy A."/>
            <person name="Mathien C."/>
            <person name="Aube J."/>
            <person name="Cathalot C."/>
            <person name="Lesongeur F."/>
            <person name="L'Haridon S."/>
            <person name="Philippon X."/>
            <person name="Roussel E.G."/>
        </authorList>
    </citation>
    <scope>NUCLEOTIDE SEQUENCE [LARGE SCALE GENOMIC DNA]</scope>
    <source>
        <strain evidence="12 13">MO1340</strain>
    </source>
</reference>
<feature type="domain" description="tRNA-specific 2-thiouridylase MnmA-like central" evidence="11">
    <location>
        <begin position="213"/>
        <end position="268"/>
    </location>
</feature>
<sequence length="353" mass="39786">MKKVAVALSGGVDSSVSALLLKEKGYDVIGITLKMSSISCDTDIQVCCSPQDVKDAKKVASFLGIQHYVLDWEELFQKKVIEYFVKEYKKGKTPNPCCVCNREVKTGLLAQYVREVLDVDYLATGHYLGIDKIENHKVIKRGKDAQKDQSYFMALLEKDVLDYLIFPLSDKTKDEVRDTANRYSLPVASKSESYEICFTAGKTPAEYLENMGYIKAEKGNILLTDGTVVGKHKGLIRYTIGQRKGLGVAWKEPLYVIDKDVESNVLIAGTKEELLTEFVETEDLNLFVPEDMLKDLDISVQGRYRQKPVRIKKIEKLNDGYRFYFEKPQQKFAPGQVLALYSGDKLLGGGVIR</sequence>
<gene>
    <name evidence="9 12" type="primary">mnmA</name>
    <name evidence="12" type="ORF">GWK41_08190</name>
</gene>
<dbReference type="RefSeq" id="WP_200674441.1">
    <property type="nucleotide sequence ID" value="NZ_JAACYA010000002.1"/>
</dbReference>
<dbReference type="Gene3D" id="2.40.30.10">
    <property type="entry name" value="Translation factors"/>
    <property type="match status" value="1"/>
</dbReference>
<comment type="function">
    <text evidence="9">Catalyzes the 2-thiolation of uridine at the wobble position (U34) of tRNA, leading to the formation of s(2)U34.</text>
</comment>
<dbReference type="Pfam" id="PF03054">
    <property type="entry name" value="tRNA_Me_trans"/>
    <property type="match status" value="1"/>
</dbReference>
<feature type="binding site" evidence="9">
    <location>
        <position position="33"/>
    </location>
    <ligand>
        <name>ATP</name>
        <dbReference type="ChEBI" id="CHEBI:30616"/>
    </ligand>
</feature>
<dbReference type="HAMAP" id="MF_00144">
    <property type="entry name" value="tRNA_thiouridyl_MnmA"/>
    <property type="match status" value="1"/>
</dbReference>
<dbReference type="EMBL" id="JAACYA010000002">
    <property type="protein sequence ID" value="MBK3333047.1"/>
    <property type="molecule type" value="Genomic_DNA"/>
</dbReference>
<keyword evidence="7 9" id="KW-1015">Disulfide bond</keyword>
<evidence type="ECO:0000259" key="11">
    <source>
        <dbReference type="Pfam" id="PF20259"/>
    </source>
</evidence>
<dbReference type="NCBIfam" id="NF001138">
    <property type="entry name" value="PRK00143.1"/>
    <property type="match status" value="1"/>
</dbReference>
<dbReference type="Gene3D" id="2.30.30.280">
    <property type="entry name" value="Adenine nucleotide alpha hydrolases-like domains"/>
    <property type="match status" value="1"/>
</dbReference>
<keyword evidence="6 9" id="KW-0694">RNA-binding</keyword>
<name>A0ABS1GJE6_9AQUI</name>
<evidence type="ECO:0000259" key="10">
    <source>
        <dbReference type="Pfam" id="PF20258"/>
    </source>
</evidence>
<comment type="caution">
    <text evidence="9">Lacks conserved residue(s) required for the propagation of feature annotation.</text>
</comment>
<dbReference type="SUPFAM" id="SSF52402">
    <property type="entry name" value="Adenine nucleotide alpha hydrolases-like"/>
    <property type="match status" value="1"/>
</dbReference>
<protein>
    <recommendedName>
        <fullName evidence="9">tRNA-specific 2-thiouridylase MnmA</fullName>
        <ecNumber evidence="9">2.8.1.13</ecNumber>
    </recommendedName>
</protein>
<keyword evidence="13" id="KW-1185">Reference proteome</keyword>
<organism evidence="12 13">
    <name type="scientific">Persephonella atlantica</name>
    <dbReference type="NCBI Taxonomy" id="2699429"/>
    <lineage>
        <taxon>Bacteria</taxon>
        <taxon>Pseudomonadati</taxon>
        <taxon>Aquificota</taxon>
        <taxon>Aquificia</taxon>
        <taxon>Aquificales</taxon>
        <taxon>Hydrogenothermaceae</taxon>
        <taxon>Persephonella</taxon>
    </lineage>
</organism>
<dbReference type="InterPro" id="IPR004506">
    <property type="entry name" value="MnmA-like"/>
</dbReference>
<comment type="catalytic activity">
    <reaction evidence="8 9">
        <text>S-sulfanyl-L-cysteinyl-[protein] + uridine(34) in tRNA + AH2 + ATP = 2-thiouridine(34) in tRNA + L-cysteinyl-[protein] + A + AMP + diphosphate + H(+)</text>
        <dbReference type="Rhea" id="RHEA:47032"/>
        <dbReference type="Rhea" id="RHEA-COMP:10131"/>
        <dbReference type="Rhea" id="RHEA-COMP:11726"/>
        <dbReference type="Rhea" id="RHEA-COMP:11727"/>
        <dbReference type="Rhea" id="RHEA-COMP:11728"/>
        <dbReference type="ChEBI" id="CHEBI:13193"/>
        <dbReference type="ChEBI" id="CHEBI:15378"/>
        <dbReference type="ChEBI" id="CHEBI:17499"/>
        <dbReference type="ChEBI" id="CHEBI:29950"/>
        <dbReference type="ChEBI" id="CHEBI:30616"/>
        <dbReference type="ChEBI" id="CHEBI:33019"/>
        <dbReference type="ChEBI" id="CHEBI:61963"/>
        <dbReference type="ChEBI" id="CHEBI:65315"/>
        <dbReference type="ChEBI" id="CHEBI:87170"/>
        <dbReference type="ChEBI" id="CHEBI:456215"/>
        <dbReference type="EC" id="2.8.1.13"/>
    </reaction>
</comment>
<dbReference type="InterPro" id="IPR023382">
    <property type="entry name" value="MnmA-like_central_sf"/>
</dbReference>
<keyword evidence="4 9" id="KW-0547">Nucleotide-binding</keyword>
<dbReference type="InterPro" id="IPR046885">
    <property type="entry name" value="MnmA-like_C"/>
</dbReference>
<accession>A0ABS1GJE6</accession>
<dbReference type="InterPro" id="IPR014729">
    <property type="entry name" value="Rossmann-like_a/b/a_fold"/>
</dbReference>
<feature type="active site" description="Cysteine persulfide intermediate" evidence="9">
    <location>
        <position position="197"/>
    </location>
</feature>
<feature type="active site" description="Nucleophile" evidence="9">
    <location>
        <position position="100"/>
    </location>
</feature>
<dbReference type="NCBIfam" id="TIGR00420">
    <property type="entry name" value="trmU"/>
    <property type="match status" value="1"/>
</dbReference>
<dbReference type="InterPro" id="IPR046884">
    <property type="entry name" value="MnmA-like_central"/>
</dbReference>
<evidence type="ECO:0000256" key="2">
    <source>
        <dbReference type="ARBA" id="ARBA00022679"/>
    </source>
</evidence>
<feature type="binding site" evidence="9">
    <location>
        <position position="125"/>
    </location>
    <ligand>
        <name>ATP</name>
        <dbReference type="ChEBI" id="CHEBI:30616"/>
    </ligand>
</feature>
<keyword evidence="3 9" id="KW-0819">tRNA processing</keyword>
<keyword evidence="5 9" id="KW-0067">ATP-binding</keyword>
<feature type="disulfide bond" description="Alternate" evidence="9">
    <location>
        <begin position="100"/>
        <end position="197"/>
    </location>
</feature>
<dbReference type="PANTHER" id="PTHR11933">
    <property type="entry name" value="TRNA 5-METHYLAMINOMETHYL-2-THIOURIDYLATE -METHYLTRANSFERASE"/>
    <property type="match status" value="1"/>
</dbReference>
<feature type="domain" description="tRNA-specific 2-thiouridylase MnmA-like C-terminal" evidence="10">
    <location>
        <begin position="281"/>
        <end position="352"/>
    </location>
</feature>
<feature type="site" description="Interaction with tRNA" evidence="9">
    <location>
        <position position="336"/>
    </location>
</feature>
<evidence type="ECO:0000256" key="8">
    <source>
        <dbReference type="ARBA" id="ARBA00051542"/>
    </source>
</evidence>
<dbReference type="Pfam" id="PF20259">
    <property type="entry name" value="tRNA_Me_trans_M"/>
    <property type="match status" value="1"/>
</dbReference>
<comment type="caution">
    <text evidence="12">The sequence shown here is derived from an EMBL/GenBank/DDBJ whole genome shotgun (WGS) entry which is preliminary data.</text>
</comment>
<keyword evidence="2 9" id="KW-0808">Transferase</keyword>
<evidence type="ECO:0000256" key="4">
    <source>
        <dbReference type="ARBA" id="ARBA00022741"/>
    </source>
</evidence>
<dbReference type="PANTHER" id="PTHR11933:SF5">
    <property type="entry name" value="MITOCHONDRIAL TRNA-SPECIFIC 2-THIOURIDYLASE 1"/>
    <property type="match status" value="1"/>
</dbReference>
<evidence type="ECO:0000256" key="7">
    <source>
        <dbReference type="ARBA" id="ARBA00023157"/>
    </source>
</evidence>
<evidence type="ECO:0000313" key="13">
    <source>
        <dbReference type="Proteomes" id="UP000772812"/>
    </source>
</evidence>
<dbReference type="GO" id="GO:0103016">
    <property type="term" value="F:tRNA-uridine 2-sulfurtransferase activity"/>
    <property type="evidence" value="ECO:0007669"/>
    <property type="project" value="UniProtKB-EC"/>
</dbReference>
<dbReference type="Gene3D" id="3.40.50.620">
    <property type="entry name" value="HUPs"/>
    <property type="match status" value="1"/>
</dbReference>
<evidence type="ECO:0000256" key="3">
    <source>
        <dbReference type="ARBA" id="ARBA00022694"/>
    </source>
</evidence>
<evidence type="ECO:0000256" key="9">
    <source>
        <dbReference type="HAMAP-Rule" id="MF_00144"/>
    </source>
</evidence>
<feature type="binding site" evidence="9">
    <location>
        <begin position="7"/>
        <end position="14"/>
    </location>
    <ligand>
        <name>ATP</name>
        <dbReference type="ChEBI" id="CHEBI:30616"/>
    </ligand>
</feature>
<dbReference type="Proteomes" id="UP000772812">
    <property type="component" value="Unassembled WGS sequence"/>
</dbReference>
<dbReference type="CDD" id="cd01998">
    <property type="entry name" value="MnmA_TRMU-like"/>
    <property type="match status" value="1"/>
</dbReference>
<comment type="similarity">
    <text evidence="9">Belongs to the MnmA/TRMU family.</text>
</comment>
<feature type="site" description="Interaction with tRNA" evidence="9">
    <location>
        <position position="126"/>
    </location>
</feature>
<keyword evidence="1 9" id="KW-0820">tRNA-binding</keyword>
<dbReference type="EC" id="2.8.1.13" evidence="9"/>
<feature type="region of interest" description="Interaction with tRNA" evidence="9">
    <location>
        <begin position="147"/>
        <end position="149"/>
    </location>
</feature>
<evidence type="ECO:0000256" key="5">
    <source>
        <dbReference type="ARBA" id="ARBA00022840"/>
    </source>
</evidence>
<evidence type="ECO:0000256" key="1">
    <source>
        <dbReference type="ARBA" id="ARBA00022555"/>
    </source>
</evidence>
<dbReference type="Pfam" id="PF20258">
    <property type="entry name" value="tRNA_Me_trans_C"/>
    <property type="match status" value="1"/>
</dbReference>